<dbReference type="RefSeq" id="WP_209592525.1">
    <property type="nucleotide sequence ID" value="NZ_JAGJCF010000001.1"/>
</dbReference>
<gene>
    <name evidence="1" type="ORF">J6595_00785</name>
</gene>
<dbReference type="Gene3D" id="3.40.30.10">
    <property type="entry name" value="Glutaredoxin"/>
    <property type="match status" value="1"/>
</dbReference>
<dbReference type="Proteomes" id="UP000678276">
    <property type="component" value="Unassembled WGS sequence"/>
</dbReference>
<dbReference type="EMBL" id="JAGJCF010000001">
    <property type="protein sequence ID" value="MBP0614123.1"/>
    <property type="molecule type" value="Genomic_DNA"/>
</dbReference>
<accession>A0ABS4BBJ4</accession>
<proteinExistence type="predicted"/>
<sequence>MSRLLASAPSRSLTIVLALTAILCGALMLSTPVRAAELLMFEQPGCPFCRKFDAEIAPGYPSSRIGQIAPLRRVDIYETRTGGILGLTPAVFTPTFVLVGDDGSEIGRLEGYPGERWFYPEIEALLDGREAKAKATAGRTIAPSVR</sequence>
<comment type="caution">
    <text evidence="1">The sequence shown here is derived from an EMBL/GenBank/DDBJ whole genome shotgun (WGS) entry which is preliminary data.</text>
</comment>
<evidence type="ECO:0000313" key="2">
    <source>
        <dbReference type="Proteomes" id="UP000678276"/>
    </source>
</evidence>
<dbReference type="SUPFAM" id="SSF52833">
    <property type="entry name" value="Thioredoxin-like"/>
    <property type="match status" value="1"/>
</dbReference>
<name>A0ABS4BBJ4_9HYPH</name>
<evidence type="ECO:0000313" key="1">
    <source>
        <dbReference type="EMBL" id="MBP0614123.1"/>
    </source>
</evidence>
<dbReference type="InterPro" id="IPR036249">
    <property type="entry name" value="Thioredoxin-like_sf"/>
</dbReference>
<protein>
    <submittedName>
        <fullName evidence="1">Thioredoxin family protein</fullName>
    </submittedName>
</protein>
<organism evidence="1 2">
    <name type="scientific">Jiella mangrovi</name>
    <dbReference type="NCBI Taxonomy" id="2821407"/>
    <lineage>
        <taxon>Bacteria</taxon>
        <taxon>Pseudomonadati</taxon>
        <taxon>Pseudomonadota</taxon>
        <taxon>Alphaproteobacteria</taxon>
        <taxon>Hyphomicrobiales</taxon>
        <taxon>Aurantimonadaceae</taxon>
        <taxon>Jiella</taxon>
    </lineage>
</organism>
<keyword evidence="2" id="KW-1185">Reference proteome</keyword>
<reference evidence="1 2" key="1">
    <citation type="submission" date="2021-04" db="EMBL/GenBank/DDBJ databases">
        <title>Whole genome sequence of Jiella sp. KSK16Y-1.</title>
        <authorList>
            <person name="Tuo L."/>
        </authorList>
    </citation>
    <scope>NUCLEOTIDE SEQUENCE [LARGE SCALE GENOMIC DNA]</scope>
    <source>
        <strain evidence="1 2">KSK16Y-1</strain>
    </source>
</reference>